<keyword evidence="3" id="KW-1185">Reference proteome</keyword>
<sequence length="389" mass="40541">MSALLIAALALATPQHAGHAAPPPQASTCTPEHAAMGHCTLPAAPPPPPPPACTPEHAAMGHCALPAAPAPPSAPACTPEHVAMGHCTLPAAPAPPSAPACTPEHAAMGHCTLPVAPAPPPPPACTPEHAAMGHCTLAPAASAPAGNAPPPPAPRADYADRIWGAQAMAASRAALRREHGGGSFSQVMIDIAEVQFRRGREGYRWEGEGWFGGDINRLVVKTEGEGEFGDAADDAEAQALYSRAIGPYFNLQAGVRQDFAPVDRTYAAFGVEGLAPYWFEVEAHAFVSTEGDVLGRLAASYDQRITQRLILQPRVEFNLAAQDVPESGIGAGLSDGEFDLRLRYEIVREFAPYVGVSHGSKFGRTADYARAVGEDASATTLVAGIRAWF</sequence>
<name>A0A4U1L884_9SPHN</name>
<dbReference type="GO" id="GO:0006878">
    <property type="term" value="P:intracellular copper ion homeostasis"/>
    <property type="evidence" value="ECO:0007669"/>
    <property type="project" value="InterPro"/>
</dbReference>
<reference evidence="2 3" key="1">
    <citation type="submission" date="2019-04" db="EMBL/GenBank/DDBJ databases">
        <authorList>
            <person name="Yang Y."/>
            <person name="Wei D."/>
        </authorList>
    </citation>
    <scope>NUCLEOTIDE SEQUENCE [LARGE SCALE GENOMIC DNA]</scope>
    <source>
        <strain evidence="2 3">L-1-4w-11</strain>
    </source>
</reference>
<dbReference type="Pfam" id="PF05275">
    <property type="entry name" value="CopB"/>
    <property type="match status" value="1"/>
</dbReference>
<evidence type="ECO:0000313" key="3">
    <source>
        <dbReference type="Proteomes" id="UP000309138"/>
    </source>
</evidence>
<dbReference type="GO" id="GO:0009279">
    <property type="term" value="C:cell outer membrane"/>
    <property type="evidence" value="ECO:0007669"/>
    <property type="project" value="InterPro"/>
</dbReference>
<evidence type="ECO:0000313" key="2">
    <source>
        <dbReference type="EMBL" id="TKD53171.1"/>
    </source>
</evidence>
<evidence type="ECO:0000256" key="1">
    <source>
        <dbReference type="SAM" id="SignalP"/>
    </source>
</evidence>
<dbReference type="InterPro" id="IPR007939">
    <property type="entry name" value="Cu-R_B_prcur"/>
</dbReference>
<accession>A0A4U1L884</accession>
<feature type="signal peptide" evidence="1">
    <location>
        <begin position="1"/>
        <end position="17"/>
    </location>
</feature>
<dbReference type="Proteomes" id="UP000309138">
    <property type="component" value="Unassembled WGS sequence"/>
</dbReference>
<keyword evidence="1" id="KW-0732">Signal</keyword>
<dbReference type="EMBL" id="SWKR01000001">
    <property type="protein sequence ID" value="TKD53171.1"/>
    <property type="molecule type" value="Genomic_DNA"/>
</dbReference>
<dbReference type="RefSeq" id="WP_136941590.1">
    <property type="nucleotide sequence ID" value="NZ_SWKR01000001.1"/>
</dbReference>
<gene>
    <name evidence="2" type="ORF">FBR43_02230</name>
</gene>
<protein>
    <submittedName>
        <fullName evidence="2">Copper resistance protein B</fullName>
    </submittedName>
</protein>
<proteinExistence type="predicted"/>
<dbReference type="AlphaFoldDB" id="A0A4U1L884"/>
<dbReference type="GO" id="GO:0005507">
    <property type="term" value="F:copper ion binding"/>
    <property type="evidence" value="ECO:0007669"/>
    <property type="project" value="InterPro"/>
</dbReference>
<comment type="caution">
    <text evidence="2">The sequence shown here is derived from an EMBL/GenBank/DDBJ whole genome shotgun (WGS) entry which is preliminary data.</text>
</comment>
<feature type="chain" id="PRO_5020269397" evidence="1">
    <location>
        <begin position="18"/>
        <end position="389"/>
    </location>
</feature>
<organism evidence="2 3">
    <name type="scientific">Sphingomonas baiyangensis</name>
    <dbReference type="NCBI Taxonomy" id="2572576"/>
    <lineage>
        <taxon>Bacteria</taxon>
        <taxon>Pseudomonadati</taxon>
        <taxon>Pseudomonadota</taxon>
        <taxon>Alphaproteobacteria</taxon>
        <taxon>Sphingomonadales</taxon>
        <taxon>Sphingomonadaceae</taxon>
        <taxon>Sphingomonas</taxon>
    </lineage>
</organism>
<dbReference type="OrthoDB" id="9778934at2"/>